<accession>A0A409X4S3</accession>
<evidence type="ECO:0000313" key="2">
    <source>
        <dbReference type="EMBL" id="PPQ85765.1"/>
    </source>
</evidence>
<dbReference type="Proteomes" id="UP000283269">
    <property type="component" value="Unassembled WGS sequence"/>
</dbReference>
<organism evidence="2 3">
    <name type="scientific">Psilocybe cyanescens</name>
    <dbReference type="NCBI Taxonomy" id="93625"/>
    <lineage>
        <taxon>Eukaryota</taxon>
        <taxon>Fungi</taxon>
        <taxon>Dikarya</taxon>
        <taxon>Basidiomycota</taxon>
        <taxon>Agaricomycotina</taxon>
        <taxon>Agaricomycetes</taxon>
        <taxon>Agaricomycetidae</taxon>
        <taxon>Agaricales</taxon>
        <taxon>Agaricineae</taxon>
        <taxon>Strophariaceae</taxon>
        <taxon>Psilocybe</taxon>
    </lineage>
</organism>
<sequence length="178" mass="19361">MCVFGWTPNQPIPPARAEVASTRSLELALALDPGRGRRYPPFLALILVSTLFCVEYHAHSGNSSFVVVEYFIAVAVSNYDHDHTEIVLCFRFQFQTHGRSKPKSKSTRSWFYSPPAWGSPPPGYATLELEGSVDGGEKGQGDSVGEGDADADAEEGDGARAEEQEERKGGGVLQNRNS</sequence>
<feature type="compositionally biased region" description="Basic and acidic residues" evidence="1">
    <location>
        <begin position="157"/>
        <end position="169"/>
    </location>
</feature>
<dbReference type="InParanoid" id="A0A409X4S3"/>
<evidence type="ECO:0000313" key="3">
    <source>
        <dbReference type="Proteomes" id="UP000283269"/>
    </source>
</evidence>
<dbReference type="AlphaFoldDB" id="A0A409X4S3"/>
<name>A0A409X4S3_PSICY</name>
<dbReference type="EMBL" id="NHYD01002640">
    <property type="protein sequence ID" value="PPQ85765.1"/>
    <property type="molecule type" value="Genomic_DNA"/>
</dbReference>
<proteinExistence type="predicted"/>
<evidence type="ECO:0000256" key="1">
    <source>
        <dbReference type="SAM" id="MobiDB-lite"/>
    </source>
</evidence>
<protein>
    <submittedName>
        <fullName evidence="2">Uncharacterized protein</fullName>
    </submittedName>
</protein>
<feature type="region of interest" description="Disordered" evidence="1">
    <location>
        <begin position="119"/>
        <end position="178"/>
    </location>
</feature>
<gene>
    <name evidence="2" type="ORF">CVT25_003083</name>
</gene>
<comment type="caution">
    <text evidence="2">The sequence shown here is derived from an EMBL/GenBank/DDBJ whole genome shotgun (WGS) entry which is preliminary data.</text>
</comment>
<keyword evidence="3" id="KW-1185">Reference proteome</keyword>
<feature type="compositionally biased region" description="Acidic residues" evidence="1">
    <location>
        <begin position="145"/>
        <end position="156"/>
    </location>
</feature>
<reference evidence="2 3" key="1">
    <citation type="journal article" date="2018" name="Evol. Lett.">
        <title>Horizontal gene cluster transfer increased hallucinogenic mushroom diversity.</title>
        <authorList>
            <person name="Reynolds H.T."/>
            <person name="Vijayakumar V."/>
            <person name="Gluck-Thaler E."/>
            <person name="Korotkin H.B."/>
            <person name="Matheny P.B."/>
            <person name="Slot J.C."/>
        </authorList>
    </citation>
    <scope>NUCLEOTIDE SEQUENCE [LARGE SCALE GENOMIC DNA]</scope>
    <source>
        <strain evidence="2 3">2631</strain>
    </source>
</reference>